<evidence type="ECO:0000259" key="1">
    <source>
        <dbReference type="Pfam" id="PF00388"/>
    </source>
</evidence>
<keyword evidence="3" id="KW-1185">Reference proteome</keyword>
<dbReference type="AlphaFoldDB" id="A0A7M5XKY6"/>
<dbReference type="Proteomes" id="UP000594262">
    <property type="component" value="Unplaced"/>
</dbReference>
<dbReference type="Pfam" id="PF00388">
    <property type="entry name" value="PI-PLC-X"/>
    <property type="match status" value="1"/>
</dbReference>
<dbReference type="GO" id="GO:0006629">
    <property type="term" value="P:lipid metabolic process"/>
    <property type="evidence" value="ECO:0007669"/>
    <property type="project" value="InterPro"/>
</dbReference>
<proteinExistence type="predicted"/>
<dbReference type="GO" id="GO:0008081">
    <property type="term" value="F:phosphoric diester hydrolase activity"/>
    <property type="evidence" value="ECO:0007669"/>
    <property type="project" value="InterPro"/>
</dbReference>
<dbReference type="InterPro" id="IPR000909">
    <property type="entry name" value="PLipase_C_PInositol-sp_X_dom"/>
</dbReference>
<protein>
    <recommendedName>
        <fullName evidence="1">Phosphatidylinositol-specific phospholipase C X domain-containing protein</fullName>
    </recommendedName>
</protein>
<dbReference type="InterPro" id="IPR051057">
    <property type="entry name" value="PI-PLC_domain"/>
</dbReference>
<dbReference type="OrthoDB" id="1046782at2759"/>
<dbReference type="InterPro" id="IPR017946">
    <property type="entry name" value="PLC-like_Pdiesterase_TIM-brl"/>
</dbReference>
<dbReference type="PANTHER" id="PTHR13593:SF113">
    <property type="entry name" value="SI:DKEY-266F7.9"/>
    <property type="match status" value="1"/>
</dbReference>
<evidence type="ECO:0000313" key="3">
    <source>
        <dbReference type="Proteomes" id="UP000594262"/>
    </source>
</evidence>
<dbReference type="GeneID" id="136813517"/>
<dbReference type="PANTHER" id="PTHR13593">
    <property type="match status" value="1"/>
</dbReference>
<sequence length="323" mass="36773">MGCCCSTVSSLDNQFESVETVGNSRARWMTNLDASFTTKPITKLAIPGSHDCGAYFLDASGPVCPDESGIIQAADCSTCTKQIIVRWSRTQGATIIQQLNAGVRYLDMRIGYRADVDDFFFVHALYGFKISKMFEEIQTFLNDNPKEVIILDFQQFHTFTAETHQKFIVMIETYFPNMLYPCNGATEVNMSLNDFWQNQKQIFARYAAGSVTDQNPQFWSNKFINTPWYNTADIDVLLTRLDEFFDLYVSGSLNIHQALLSPQTCTIVCKSCSSLEKDLAIPGNSHIRQWIKYKKQENKEVNVFICDFMVQSAIIPEVLKFNE</sequence>
<feature type="domain" description="Phosphatidylinositol-specific phospholipase C X" evidence="1">
    <location>
        <begin position="87"/>
        <end position="193"/>
    </location>
</feature>
<dbReference type="EnsemblMetazoa" id="CLYHEMT023864.1">
    <property type="protein sequence ID" value="CLYHEMP023864.1"/>
    <property type="gene ID" value="CLYHEMG023864"/>
</dbReference>
<accession>A0A7M5XKY6</accession>
<dbReference type="Gene3D" id="3.20.20.190">
    <property type="entry name" value="Phosphatidylinositol (PI) phosphodiesterase"/>
    <property type="match status" value="1"/>
</dbReference>
<evidence type="ECO:0000313" key="2">
    <source>
        <dbReference type="EnsemblMetazoa" id="CLYHEMP023864.1"/>
    </source>
</evidence>
<name>A0A7M5XKY6_9CNID</name>
<organism evidence="2 3">
    <name type="scientific">Clytia hemisphaerica</name>
    <dbReference type="NCBI Taxonomy" id="252671"/>
    <lineage>
        <taxon>Eukaryota</taxon>
        <taxon>Metazoa</taxon>
        <taxon>Cnidaria</taxon>
        <taxon>Hydrozoa</taxon>
        <taxon>Hydroidolina</taxon>
        <taxon>Leptothecata</taxon>
        <taxon>Obeliida</taxon>
        <taxon>Clytiidae</taxon>
        <taxon>Clytia</taxon>
    </lineage>
</organism>
<dbReference type="RefSeq" id="XP_066926141.1">
    <property type="nucleotide sequence ID" value="XM_067070040.1"/>
</dbReference>
<reference evidence="2" key="1">
    <citation type="submission" date="2021-01" db="UniProtKB">
        <authorList>
            <consortium name="EnsemblMetazoa"/>
        </authorList>
    </citation>
    <scope>IDENTIFICATION</scope>
</reference>
<dbReference type="SUPFAM" id="SSF51695">
    <property type="entry name" value="PLC-like phosphodiesterases"/>
    <property type="match status" value="1"/>
</dbReference>